<proteinExistence type="predicted"/>
<gene>
    <name evidence="1" type="ORF">SCALOS_LOCUS1688</name>
</gene>
<evidence type="ECO:0000313" key="1">
    <source>
        <dbReference type="EMBL" id="CAG8462728.1"/>
    </source>
</evidence>
<dbReference type="EMBL" id="CAJVPM010001238">
    <property type="protein sequence ID" value="CAG8462728.1"/>
    <property type="molecule type" value="Genomic_DNA"/>
</dbReference>
<organism evidence="1 2">
    <name type="scientific">Scutellospora calospora</name>
    <dbReference type="NCBI Taxonomy" id="85575"/>
    <lineage>
        <taxon>Eukaryota</taxon>
        <taxon>Fungi</taxon>
        <taxon>Fungi incertae sedis</taxon>
        <taxon>Mucoromycota</taxon>
        <taxon>Glomeromycotina</taxon>
        <taxon>Glomeromycetes</taxon>
        <taxon>Diversisporales</taxon>
        <taxon>Gigasporaceae</taxon>
        <taxon>Scutellospora</taxon>
    </lineage>
</organism>
<keyword evidence="2" id="KW-1185">Reference proteome</keyword>
<reference evidence="1" key="1">
    <citation type="submission" date="2021-06" db="EMBL/GenBank/DDBJ databases">
        <authorList>
            <person name="Kallberg Y."/>
            <person name="Tangrot J."/>
            <person name="Rosling A."/>
        </authorList>
    </citation>
    <scope>NUCLEOTIDE SEQUENCE</scope>
    <source>
        <strain evidence="1">AU212A</strain>
    </source>
</reference>
<dbReference type="Proteomes" id="UP000789860">
    <property type="component" value="Unassembled WGS sequence"/>
</dbReference>
<sequence>TTDVRCRAEWQYTDIRKLGLLTDDEREHFESKISENYSFRALGAQECPKLTSSVIGSASHAVREAIRIGHRLDGYHCNNNLCGGIDPRLAILKNAVTKEVGNVSGVPSCRACPKCGIIIEHDRKCKHMTCLCGQEFCFICLGQRHPQNGWSCGTFNSVCEIAPVQTIIPGL</sequence>
<name>A0ACA9KB90_9GLOM</name>
<feature type="non-terminal residue" evidence="1">
    <location>
        <position position="1"/>
    </location>
</feature>
<protein>
    <submittedName>
        <fullName evidence="1">4986_t:CDS:1</fullName>
    </submittedName>
</protein>
<comment type="caution">
    <text evidence="1">The sequence shown here is derived from an EMBL/GenBank/DDBJ whole genome shotgun (WGS) entry which is preliminary data.</text>
</comment>
<accession>A0ACA9KB90</accession>
<evidence type="ECO:0000313" key="2">
    <source>
        <dbReference type="Proteomes" id="UP000789860"/>
    </source>
</evidence>